<dbReference type="InterPro" id="IPR036291">
    <property type="entry name" value="NAD(P)-bd_dom_sf"/>
</dbReference>
<dbReference type="GO" id="GO:0008677">
    <property type="term" value="F:2-dehydropantoate 2-reductase activity"/>
    <property type="evidence" value="ECO:0007669"/>
    <property type="project" value="UniProtKB-EC"/>
</dbReference>
<evidence type="ECO:0000259" key="12">
    <source>
        <dbReference type="Pfam" id="PF08546"/>
    </source>
</evidence>
<evidence type="ECO:0000259" key="11">
    <source>
        <dbReference type="Pfam" id="PF02558"/>
    </source>
</evidence>
<dbReference type="NCBIfam" id="TIGR00745">
    <property type="entry name" value="apbA_panE"/>
    <property type="match status" value="1"/>
</dbReference>
<dbReference type="GO" id="GO:0005737">
    <property type="term" value="C:cytoplasm"/>
    <property type="evidence" value="ECO:0007669"/>
    <property type="project" value="TreeGrafter"/>
</dbReference>
<dbReference type="FunFam" id="1.10.1040.10:FF:000017">
    <property type="entry name" value="2-dehydropantoate 2-reductase"/>
    <property type="match status" value="1"/>
</dbReference>
<evidence type="ECO:0000256" key="7">
    <source>
        <dbReference type="ARBA" id="ARBA00023002"/>
    </source>
</evidence>
<evidence type="ECO:0000256" key="8">
    <source>
        <dbReference type="ARBA" id="ARBA00032024"/>
    </source>
</evidence>
<reference evidence="13 14" key="1">
    <citation type="submission" date="2020-05" db="EMBL/GenBank/DDBJ databases">
        <title>Complete genome sequence of Alicycliphilus denitrificans DP3.</title>
        <authorList>
            <person name="Chen X."/>
        </authorList>
    </citation>
    <scope>NUCLEOTIDE SEQUENCE [LARGE SCALE GENOMIC DNA]</scope>
    <source>
        <strain evidence="13 14">DP3</strain>
    </source>
</reference>
<dbReference type="OMA" id="WAKLVIN"/>
<evidence type="ECO:0000256" key="5">
    <source>
        <dbReference type="ARBA" id="ARBA00022655"/>
    </source>
</evidence>
<comment type="catalytic activity">
    <reaction evidence="9 10">
        <text>(R)-pantoate + NADP(+) = 2-dehydropantoate + NADPH + H(+)</text>
        <dbReference type="Rhea" id="RHEA:16233"/>
        <dbReference type="ChEBI" id="CHEBI:11561"/>
        <dbReference type="ChEBI" id="CHEBI:15378"/>
        <dbReference type="ChEBI" id="CHEBI:15980"/>
        <dbReference type="ChEBI" id="CHEBI:57783"/>
        <dbReference type="ChEBI" id="CHEBI:58349"/>
        <dbReference type="EC" id="1.1.1.169"/>
    </reaction>
</comment>
<feature type="domain" description="Ketopantoate reductase C-terminal" evidence="12">
    <location>
        <begin position="187"/>
        <end position="309"/>
    </location>
</feature>
<dbReference type="SUPFAM" id="SSF51735">
    <property type="entry name" value="NAD(P)-binding Rossmann-fold domains"/>
    <property type="match status" value="1"/>
</dbReference>
<evidence type="ECO:0000256" key="2">
    <source>
        <dbReference type="ARBA" id="ARBA00007870"/>
    </source>
</evidence>
<dbReference type="Pfam" id="PF02558">
    <property type="entry name" value="ApbA"/>
    <property type="match status" value="1"/>
</dbReference>
<comment type="similarity">
    <text evidence="2 10">Belongs to the ketopantoate reductase family.</text>
</comment>
<evidence type="ECO:0000256" key="6">
    <source>
        <dbReference type="ARBA" id="ARBA00022857"/>
    </source>
</evidence>
<dbReference type="PANTHER" id="PTHR43765">
    <property type="entry name" value="2-DEHYDROPANTOATE 2-REDUCTASE-RELATED"/>
    <property type="match status" value="1"/>
</dbReference>
<comment type="pathway">
    <text evidence="1 10">Cofactor biosynthesis; (R)-pantothenate biosynthesis; (R)-pantoate from 3-methyl-2-oxobutanoate: step 2/2.</text>
</comment>
<gene>
    <name evidence="13" type="ORF">HF896_07090</name>
</gene>
<evidence type="ECO:0000313" key="14">
    <source>
        <dbReference type="Proteomes" id="UP000500755"/>
    </source>
</evidence>
<protein>
    <recommendedName>
        <fullName evidence="4 10">2-dehydropantoate 2-reductase</fullName>
        <ecNumber evidence="3 10">1.1.1.169</ecNumber>
    </recommendedName>
    <alternativeName>
        <fullName evidence="8 10">Ketopantoate reductase</fullName>
    </alternativeName>
</protein>
<evidence type="ECO:0000256" key="4">
    <source>
        <dbReference type="ARBA" id="ARBA00019465"/>
    </source>
</evidence>
<evidence type="ECO:0000313" key="13">
    <source>
        <dbReference type="EMBL" id="QKD43389.1"/>
    </source>
</evidence>
<dbReference type="Proteomes" id="UP000500755">
    <property type="component" value="Chromosome"/>
</dbReference>
<dbReference type="EC" id="1.1.1.169" evidence="3 10"/>
<evidence type="ECO:0000256" key="10">
    <source>
        <dbReference type="RuleBase" id="RU362068"/>
    </source>
</evidence>
<feature type="domain" description="Ketopantoate reductase N-terminal" evidence="11">
    <location>
        <begin position="19"/>
        <end position="163"/>
    </location>
</feature>
<dbReference type="Gene3D" id="1.10.1040.10">
    <property type="entry name" value="N-(1-d-carboxylethyl)-l-norvaline Dehydrogenase, domain 2"/>
    <property type="match status" value="1"/>
</dbReference>
<accession>A0A858ZSU0</accession>
<dbReference type="Pfam" id="PF08546">
    <property type="entry name" value="ApbA_C"/>
    <property type="match status" value="1"/>
</dbReference>
<sequence>MHPTTEPHTPPHPGRLRFAVMGAGAVGCYFGALLARAGHAVTLIGRPAHVQAIQARGLRLQTAAQDEHVAMGASTDAGAVAGADVVLLCVKSTDTEAAARQIQPHLAPGALVLTLQNGVDNDERVRAVLGPAQPVAAAVVYVATAMAGPGHVRHFGRGELVLAPSLIAERLVRELGAAGIPAQVSDNVRGALWSKLVINCAYNALSAIVQRPYGWLARQDGATEVIADLVAECLAVAQADGVRIAGDIHAAVRGIVQSMPGQRSSTAQDLARGRPTEIEHLNGYVVQRGKALGVATPVNHALLVLVRMAEAARTEV</sequence>
<dbReference type="UniPathway" id="UPA00028">
    <property type="reaction ID" value="UER00004"/>
</dbReference>
<dbReference type="InterPro" id="IPR013332">
    <property type="entry name" value="KPR_N"/>
</dbReference>
<dbReference type="InterPro" id="IPR013752">
    <property type="entry name" value="KPA_reductase"/>
</dbReference>
<dbReference type="RefSeq" id="WP_013518208.1">
    <property type="nucleotide sequence ID" value="NZ_CP051298.1"/>
</dbReference>
<dbReference type="GO" id="GO:0015940">
    <property type="term" value="P:pantothenate biosynthetic process"/>
    <property type="evidence" value="ECO:0007669"/>
    <property type="project" value="UniProtKB-UniPathway"/>
</dbReference>
<dbReference type="InterPro" id="IPR050838">
    <property type="entry name" value="Ketopantoate_reductase"/>
</dbReference>
<dbReference type="SUPFAM" id="SSF48179">
    <property type="entry name" value="6-phosphogluconate dehydrogenase C-terminal domain-like"/>
    <property type="match status" value="1"/>
</dbReference>
<keyword evidence="5 10" id="KW-0566">Pantothenate biosynthesis</keyword>
<dbReference type="GO" id="GO:0050661">
    <property type="term" value="F:NADP binding"/>
    <property type="evidence" value="ECO:0007669"/>
    <property type="project" value="TreeGrafter"/>
</dbReference>
<dbReference type="Gene3D" id="3.40.50.720">
    <property type="entry name" value="NAD(P)-binding Rossmann-like Domain"/>
    <property type="match status" value="1"/>
</dbReference>
<name>A0A858ZSU0_9BURK</name>
<evidence type="ECO:0000256" key="3">
    <source>
        <dbReference type="ARBA" id="ARBA00013014"/>
    </source>
</evidence>
<dbReference type="AlphaFoldDB" id="A0A858ZSU0"/>
<dbReference type="PANTHER" id="PTHR43765:SF2">
    <property type="entry name" value="2-DEHYDROPANTOATE 2-REDUCTASE"/>
    <property type="match status" value="1"/>
</dbReference>
<dbReference type="InterPro" id="IPR013328">
    <property type="entry name" value="6PGD_dom2"/>
</dbReference>
<evidence type="ECO:0000256" key="1">
    <source>
        <dbReference type="ARBA" id="ARBA00004994"/>
    </source>
</evidence>
<evidence type="ECO:0000256" key="9">
    <source>
        <dbReference type="ARBA" id="ARBA00048793"/>
    </source>
</evidence>
<keyword evidence="6 10" id="KW-0521">NADP</keyword>
<comment type="function">
    <text evidence="10">Catalyzes the NADPH-dependent reduction of ketopantoate into pantoic acid.</text>
</comment>
<organism evidence="13 14">
    <name type="scientific">Alicycliphilus denitrificans</name>
    <dbReference type="NCBI Taxonomy" id="179636"/>
    <lineage>
        <taxon>Bacteria</taxon>
        <taxon>Pseudomonadati</taxon>
        <taxon>Pseudomonadota</taxon>
        <taxon>Betaproteobacteria</taxon>
        <taxon>Burkholderiales</taxon>
        <taxon>Comamonadaceae</taxon>
        <taxon>Alicycliphilus</taxon>
    </lineage>
</organism>
<keyword evidence="7 10" id="KW-0560">Oxidoreductase</keyword>
<dbReference type="InterPro" id="IPR003710">
    <property type="entry name" value="ApbA"/>
</dbReference>
<dbReference type="EMBL" id="CP051298">
    <property type="protein sequence ID" value="QKD43389.1"/>
    <property type="molecule type" value="Genomic_DNA"/>
</dbReference>
<dbReference type="InterPro" id="IPR008927">
    <property type="entry name" value="6-PGluconate_DH-like_C_sf"/>
</dbReference>
<proteinExistence type="inferred from homology"/>